<keyword evidence="3" id="KW-0472">Membrane</keyword>
<evidence type="ECO:0000256" key="1">
    <source>
        <dbReference type="PROSITE-ProRule" id="PRU00339"/>
    </source>
</evidence>
<keyword evidence="3" id="KW-0812">Transmembrane</keyword>
<accession>A0A085W6K4</accession>
<dbReference type="EMBL" id="JMCB01000018">
    <property type="protein sequence ID" value="KFE63317.1"/>
    <property type="molecule type" value="Genomic_DNA"/>
</dbReference>
<dbReference type="Pfam" id="PF08308">
    <property type="entry name" value="PEGA"/>
    <property type="match status" value="1"/>
</dbReference>
<sequence>MLTLGLSAEAQTSRRSKKTKPKKPAVTQPVAAPEEPASDAPDEPAAAPEAASKPARDAKPEALAKPDAPVRAAPSDAAVVFAIPRSAGAEPAAIRLQAELARLLGSKPDVTLVDLATVFPPPEPPSTQEGDALYEQGKEAYDNLDPEAAAGKFTSAAEAYEKHPASLKPQRLAKTFIFLGASQLLNGDKEGAKNAFLRALAADPGTQPDQGLFDSNVHTAFTDAQQQFNSQKPGSLDIDSKPSGARVTVRGEDVGVTPLKNVPVHPGRHPVLITLPGYAPYASYPQVASERTAEVKPQLEPLPALAEAIATATRASTEKAFDSDKMPPELTALADKLGARYVVLAAVQQKKSPEAVLQVWDVRTKNRLRGVEIELQSKSPEHSTVAAADRVHGFLTGRLLADSGSDSKMPQLVKKPWFWAAVVGGAAVVTGGILYATQSNKGGPLGPVTGLPGIGF</sequence>
<keyword evidence="1" id="KW-0802">TPR repeat</keyword>
<comment type="caution">
    <text evidence="5">The sequence shown here is derived from an EMBL/GenBank/DDBJ whole genome shotgun (WGS) entry which is preliminary data.</text>
</comment>
<feature type="compositionally biased region" description="Low complexity" evidence="2">
    <location>
        <begin position="24"/>
        <end position="35"/>
    </location>
</feature>
<reference evidence="5 6" key="1">
    <citation type="submission" date="2014-04" db="EMBL/GenBank/DDBJ databases">
        <title>Genome assembly of Hyalangium minutum DSM 14724.</title>
        <authorList>
            <person name="Sharma G."/>
            <person name="Subramanian S."/>
        </authorList>
    </citation>
    <scope>NUCLEOTIDE SEQUENCE [LARGE SCALE GENOMIC DNA]</scope>
    <source>
        <strain evidence="5 6">DSM 14724</strain>
    </source>
</reference>
<evidence type="ECO:0000313" key="5">
    <source>
        <dbReference type="EMBL" id="KFE63317.1"/>
    </source>
</evidence>
<organism evidence="5 6">
    <name type="scientific">Hyalangium minutum</name>
    <dbReference type="NCBI Taxonomy" id="394096"/>
    <lineage>
        <taxon>Bacteria</taxon>
        <taxon>Pseudomonadati</taxon>
        <taxon>Myxococcota</taxon>
        <taxon>Myxococcia</taxon>
        <taxon>Myxococcales</taxon>
        <taxon>Cystobacterineae</taxon>
        <taxon>Archangiaceae</taxon>
        <taxon>Hyalangium</taxon>
    </lineage>
</organism>
<keyword evidence="6" id="KW-1185">Reference proteome</keyword>
<feature type="compositionally biased region" description="Basic residues" evidence="2">
    <location>
        <begin position="14"/>
        <end position="23"/>
    </location>
</feature>
<name>A0A085W6K4_9BACT</name>
<dbReference type="STRING" id="394096.DB31_2910"/>
<gene>
    <name evidence="5" type="ORF">DB31_2910</name>
</gene>
<dbReference type="AlphaFoldDB" id="A0A085W6K4"/>
<feature type="region of interest" description="Disordered" evidence="2">
    <location>
        <begin position="1"/>
        <end position="72"/>
    </location>
</feature>
<dbReference type="InterPro" id="IPR019734">
    <property type="entry name" value="TPR_rpt"/>
</dbReference>
<keyword evidence="3" id="KW-1133">Transmembrane helix</keyword>
<dbReference type="Proteomes" id="UP000028725">
    <property type="component" value="Unassembled WGS sequence"/>
</dbReference>
<evidence type="ECO:0000256" key="3">
    <source>
        <dbReference type="SAM" id="Phobius"/>
    </source>
</evidence>
<feature type="repeat" description="TPR" evidence="1">
    <location>
        <begin position="173"/>
        <end position="206"/>
    </location>
</feature>
<dbReference type="SUPFAM" id="SSF48452">
    <property type="entry name" value="TPR-like"/>
    <property type="match status" value="1"/>
</dbReference>
<feature type="compositionally biased region" description="Low complexity" evidence="2">
    <location>
        <begin position="43"/>
        <end position="53"/>
    </location>
</feature>
<feature type="transmembrane region" description="Helical" evidence="3">
    <location>
        <begin position="417"/>
        <end position="436"/>
    </location>
</feature>
<proteinExistence type="predicted"/>
<feature type="domain" description="PEGA" evidence="4">
    <location>
        <begin position="234"/>
        <end position="301"/>
    </location>
</feature>
<dbReference type="InterPro" id="IPR013229">
    <property type="entry name" value="PEGA"/>
</dbReference>
<evidence type="ECO:0000313" key="6">
    <source>
        <dbReference type="Proteomes" id="UP000028725"/>
    </source>
</evidence>
<protein>
    <recommendedName>
        <fullName evidence="4">PEGA domain-containing protein</fullName>
    </recommendedName>
</protein>
<evidence type="ECO:0000256" key="2">
    <source>
        <dbReference type="SAM" id="MobiDB-lite"/>
    </source>
</evidence>
<dbReference type="PROSITE" id="PS50005">
    <property type="entry name" value="TPR"/>
    <property type="match status" value="1"/>
</dbReference>
<evidence type="ECO:0000259" key="4">
    <source>
        <dbReference type="Pfam" id="PF08308"/>
    </source>
</evidence>
<feature type="compositionally biased region" description="Basic and acidic residues" evidence="2">
    <location>
        <begin position="54"/>
        <end position="64"/>
    </location>
</feature>
<dbReference type="InterPro" id="IPR011990">
    <property type="entry name" value="TPR-like_helical_dom_sf"/>
</dbReference>